<comment type="caution">
    <text evidence="4">The sequence shown here is derived from an EMBL/GenBank/DDBJ whole genome shotgun (WGS) entry which is preliminary data.</text>
</comment>
<name>A0A1S9UJX6_BACCE</name>
<dbReference type="InterPro" id="IPR008613">
    <property type="entry name" value="Excalibur_Ca-bd_domain"/>
</dbReference>
<dbReference type="AlphaFoldDB" id="A0A1S9UJX6"/>
<dbReference type="EMBL" id="MUAL01000039">
    <property type="protein sequence ID" value="OOR22537.1"/>
    <property type="molecule type" value="Genomic_DNA"/>
</dbReference>
<feature type="compositionally biased region" description="Polar residues" evidence="1">
    <location>
        <begin position="340"/>
        <end position="357"/>
    </location>
</feature>
<protein>
    <recommendedName>
        <fullName evidence="3">Excalibur calcium-binding domain-containing protein</fullName>
    </recommendedName>
</protein>
<feature type="transmembrane region" description="Helical" evidence="2">
    <location>
        <begin position="145"/>
        <end position="163"/>
    </location>
</feature>
<evidence type="ECO:0000313" key="5">
    <source>
        <dbReference type="Proteomes" id="UP000191124"/>
    </source>
</evidence>
<keyword evidence="2" id="KW-0472">Membrane</keyword>
<feature type="compositionally biased region" description="Basic and acidic residues" evidence="1">
    <location>
        <begin position="373"/>
        <end position="388"/>
    </location>
</feature>
<dbReference type="Proteomes" id="UP000191124">
    <property type="component" value="Unassembled WGS sequence"/>
</dbReference>
<feature type="domain" description="Excalibur calcium-binding" evidence="3">
    <location>
        <begin position="351"/>
        <end position="387"/>
    </location>
</feature>
<feature type="region of interest" description="Disordered" evidence="1">
    <location>
        <begin position="315"/>
        <end position="388"/>
    </location>
</feature>
<feature type="region of interest" description="Disordered" evidence="1">
    <location>
        <begin position="171"/>
        <end position="199"/>
    </location>
</feature>
<keyword evidence="2" id="KW-0812">Transmembrane</keyword>
<evidence type="ECO:0000259" key="3">
    <source>
        <dbReference type="SMART" id="SM00894"/>
    </source>
</evidence>
<dbReference type="SMART" id="SM00894">
    <property type="entry name" value="Excalibur"/>
    <property type="match status" value="1"/>
</dbReference>
<evidence type="ECO:0000313" key="4">
    <source>
        <dbReference type="EMBL" id="OOR22537.1"/>
    </source>
</evidence>
<accession>A0A1S9UJX6</accession>
<dbReference type="RefSeq" id="WP_078181229.1">
    <property type="nucleotide sequence ID" value="NZ_MUAL01000039.1"/>
</dbReference>
<evidence type="ECO:0000256" key="2">
    <source>
        <dbReference type="SAM" id="Phobius"/>
    </source>
</evidence>
<sequence length="388" mass="43690">MGKNKKEKQPSELELAKQAIAAKYQKEYGFTPIITTLGLGGIKTGYAAVTKEHIQIFTYDRDAKDVVSISTHYFNEYTNVFIDHYAVKSTFEFKGLKDTFTFNPNGSGKEIESLIKSYTEIEIHKTERKWYQKILGFRSGNKAKMVIASIVYLLIIVSLFNTITGKKEEEKQAKKIDSAVTSNTTPVKEETKPAPKPVEQPIDKKQEKINKFKADTQKRLTNTYKSVDNINPNVSISEDGKLITFAFDLDAYAKHDKVDKELSVSAFKTSAGPYEKYKSMAFRAYGKEANIADKKDIIVKIVDSSNNEVVLDNVENYYDKPKQETAPATKTEEQPKQEDQNSTQNTENNIVYDNCTQVKKAGKAPIKQGEPGYSKKLDKDGDGIACDK</sequence>
<reference evidence="4 5" key="1">
    <citation type="submission" date="2017-01" db="EMBL/GenBank/DDBJ databases">
        <title>Bacillus cereus isolates.</title>
        <authorList>
            <person name="Beno S.M."/>
        </authorList>
    </citation>
    <scope>NUCLEOTIDE SEQUENCE [LARGE SCALE GENOMIC DNA]</scope>
    <source>
        <strain evidence="4 5">FSL M7-1219</strain>
    </source>
</reference>
<keyword evidence="2" id="KW-1133">Transmembrane helix</keyword>
<dbReference type="Pfam" id="PF05901">
    <property type="entry name" value="Excalibur"/>
    <property type="match status" value="1"/>
</dbReference>
<evidence type="ECO:0000256" key="1">
    <source>
        <dbReference type="SAM" id="MobiDB-lite"/>
    </source>
</evidence>
<feature type="compositionally biased region" description="Basic and acidic residues" evidence="1">
    <location>
        <begin position="330"/>
        <end position="339"/>
    </location>
</feature>
<gene>
    <name evidence="4" type="ORF">BW892_18620</name>
</gene>
<organism evidence="4 5">
    <name type="scientific">Bacillus cereus</name>
    <dbReference type="NCBI Taxonomy" id="1396"/>
    <lineage>
        <taxon>Bacteria</taxon>
        <taxon>Bacillati</taxon>
        <taxon>Bacillota</taxon>
        <taxon>Bacilli</taxon>
        <taxon>Bacillales</taxon>
        <taxon>Bacillaceae</taxon>
        <taxon>Bacillus</taxon>
        <taxon>Bacillus cereus group</taxon>
    </lineage>
</organism>
<proteinExistence type="predicted"/>